<evidence type="ECO:0000256" key="1">
    <source>
        <dbReference type="SAM" id="MobiDB-lite"/>
    </source>
</evidence>
<evidence type="ECO:0000313" key="3">
    <source>
        <dbReference type="WBParaSite" id="Hba_07808"/>
    </source>
</evidence>
<evidence type="ECO:0000313" key="2">
    <source>
        <dbReference type="Proteomes" id="UP000095283"/>
    </source>
</evidence>
<keyword evidence="2" id="KW-1185">Reference proteome</keyword>
<accession>A0A1I7WRK3</accession>
<protein>
    <submittedName>
        <fullName evidence="3">BZIP domain-containing protein</fullName>
    </submittedName>
</protein>
<feature type="region of interest" description="Disordered" evidence="1">
    <location>
        <begin position="287"/>
        <end position="326"/>
    </location>
</feature>
<reference evidence="3" key="1">
    <citation type="submission" date="2016-11" db="UniProtKB">
        <authorList>
            <consortium name="WormBaseParasite"/>
        </authorList>
    </citation>
    <scope>IDENTIFICATION</scope>
</reference>
<proteinExistence type="predicted"/>
<name>A0A1I7WRK3_HETBA</name>
<organism evidence="2 3">
    <name type="scientific">Heterorhabditis bacteriophora</name>
    <name type="common">Entomopathogenic nematode worm</name>
    <dbReference type="NCBI Taxonomy" id="37862"/>
    <lineage>
        <taxon>Eukaryota</taxon>
        <taxon>Metazoa</taxon>
        <taxon>Ecdysozoa</taxon>
        <taxon>Nematoda</taxon>
        <taxon>Chromadorea</taxon>
        <taxon>Rhabditida</taxon>
        <taxon>Rhabditina</taxon>
        <taxon>Rhabditomorpha</taxon>
        <taxon>Strongyloidea</taxon>
        <taxon>Heterorhabditidae</taxon>
        <taxon>Heterorhabditis</taxon>
    </lineage>
</organism>
<feature type="compositionally biased region" description="Basic and acidic residues" evidence="1">
    <location>
        <begin position="308"/>
        <end position="320"/>
    </location>
</feature>
<dbReference type="AlphaFoldDB" id="A0A1I7WRK3"/>
<dbReference type="Proteomes" id="UP000095283">
    <property type="component" value="Unplaced"/>
</dbReference>
<sequence>MAYMHMINCLLNLDGSNPSLPPFAFAEDSSENKVAVKDFKTAPNHSNDATPTSLSLLLIADEKQEDNDANIEHNTEHGQSFAPAPVSLSFNPFAVTNWRKTKQLSNDNGVTETNGFVAVTAPKFATSTGENENESYKVETTSSQKILKRINVETVPVGSLNVESINDANTRRSINSKNANNGDKVNYIVDQMATVRTDDFLVAMVSTTEHSPVNANTILNTTPLKIQQANYEPQAHLRKGFATSPRANQEVLTENILGMLGNPISELTTQNTLGLRTTITPFIHGVSSSPQKPPHISGLSQALPLTNDGKHVKSDTENKKKGSGPSTLKKLIKIRKIRKRTQLANQLAAKTKPVRSIQSFDVIDGNIFGRSQFQPNILSNVGQNLRSNLEAQFPSQKFTSQNAYSLLSNVAQQPLFGQKKITDNPAQLNLQRESITYRQIVNPQTNTPLVRSVQGFSSRTVPSSLNGAVQNVQISSNNALVGYRNLAPTSQNYIQNIYSITRTLAPPTQSIKTINLAEGQEKTEQNIEISNHNSRLNRSLLHGVNRAVVYDRLRTIKRQSMGLQRKNIHSNRKARVLSAGKTVPDAKTEVIQENNLQTHHQTHEGEVRTNQEFEQIALNVDEKISYVDRDRSRGTIDRDVLKNT</sequence>
<dbReference type="WBParaSite" id="Hba_07808">
    <property type="protein sequence ID" value="Hba_07808"/>
    <property type="gene ID" value="Hba_07808"/>
</dbReference>